<proteinExistence type="predicted"/>
<accession>A0A1V0SAD0</accession>
<organism evidence="1">
    <name type="scientific">Catovirus CTV1</name>
    <dbReference type="NCBI Taxonomy" id="1977631"/>
    <lineage>
        <taxon>Viruses</taxon>
        <taxon>Varidnaviria</taxon>
        <taxon>Bamfordvirae</taxon>
        <taxon>Nucleocytoviricota</taxon>
        <taxon>Megaviricetes</taxon>
        <taxon>Imitervirales</taxon>
        <taxon>Mimiviridae</taxon>
        <taxon>Klosneuvirinae</taxon>
        <taxon>Catovirus</taxon>
    </lineage>
</organism>
<sequence>MTSMVGTEKIQEQLYFLDINQKTIKLGELTSDNFSHLVEAFVQEKFNSKLNMVKKTKIDIQNDKTFLGEYYLFENKSLYKKEIAESKGYLWNSATPIMKKIGKFVTISVTLPSPIYITQPKEKKNNKEKIKNRKQKKASHQYNYMMQKRKNNFKKKLKHSVNNY</sequence>
<protein>
    <submittedName>
        <fullName evidence="1">Uncharacterized protein</fullName>
    </submittedName>
</protein>
<reference evidence="1" key="1">
    <citation type="journal article" date="2017" name="Science">
        <title>Giant viruses with an expanded complement of translation system components.</title>
        <authorList>
            <person name="Schulz F."/>
            <person name="Yutin N."/>
            <person name="Ivanova N.N."/>
            <person name="Ortega D.R."/>
            <person name="Lee T.K."/>
            <person name="Vierheilig J."/>
            <person name="Daims H."/>
            <person name="Horn M."/>
            <person name="Wagner M."/>
            <person name="Jensen G.J."/>
            <person name="Kyrpides N.C."/>
            <person name="Koonin E.V."/>
            <person name="Woyke T."/>
        </authorList>
    </citation>
    <scope>NUCLEOTIDE SEQUENCE</scope>
    <source>
        <strain evidence="1">CTV1</strain>
    </source>
</reference>
<dbReference type="EMBL" id="KY684083">
    <property type="protein sequence ID" value="ARF08634.1"/>
    <property type="molecule type" value="Genomic_DNA"/>
</dbReference>
<evidence type="ECO:0000313" key="1">
    <source>
        <dbReference type="EMBL" id="ARF08634.1"/>
    </source>
</evidence>
<name>A0A1V0SAD0_9VIRU</name>
<gene>
    <name evidence="1" type="ORF">Catovirus_1_684</name>
</gene>